<protein>
    <submittedName>
        <fullName evidence="5">Protein phosphatase 2C domain-containing protein</fullName>
    </submittedName>
</protein>
<feature type="region of interest" description="Disordered" evidence="2">
    <location>
        <begin position="294"/>
        <end position="314"/>
    </location>
</feature>
<dbReference type="CDD" id="cd00143">
    <property type="entry name" value="PP2Cc"/>
    <property type="match status" value="1"/>
</dbReference>
<gene>
    <name evidence="5" type="ORF">KA717_09000</name>
</gene>
<feature type="compositionally biased region" description="Pro residues" evidence="2">
    <location>
        <begin position="754"/>
        <end position="767"/>
    </location>
</feature>
<proteinExistence type="predicted"/>
<dbReference type="Gene3D" id="3.60.40.10">
    <property type="entry name" value="PPM-type phosphatase domain"/>
    <property type="match status" value="1"/>
</dbReference>
<dbReference type="SMART" id="SM00331">
    <property type="entry name" value="PP2C_SIG"/>
    <property type="match status" value="1"/>
</dbReference>
<keyword evidence="3" id="KW-0812">Transmembrane</keyword>
<evidence type="ECO:0000256" key="2">
    <source>
        <dbReference type="SAM" id="MobiDB-lite"/>
    </source>
</evidence>
<dbReference type="Proteomes" id="UP001065613">
    <property type="component" value="Chromosome"/>
</dbReference>
<keyword evidence="3" id="KW-1133">Transmembrane helix</keyword>
<accession>A0A977KZN6</accession>
<reference evidence="5" key="1">
    <citation type="submission" date="2021-04" db="EMBL/GenBank/DDBJ databases">
        <title>Genome sequence of Woronichinia naegeliana from Washington state freshwater lake bloom.</title>
        <authorList>
            <person name="Dreher T.W."/>
        </authorList>
    </citation>
    <scope>NUCLEOTIDE SEQUENCE</scope>
    <source>
        <strain evidence="5">WA131</strain>
    </source>
</reference>
<keyword evidence="1" id="KW-0175">Coiled coil</keyword>
<feature type="domain" description="PPM-type phosphatase" evidence="4">
    <location>
        <begin position="323"/>
        <end position="585"/>
    </location>
</feature>
<dbReference type="SMART" id="SM00332">
    <property type="entry name" value="PP2Cc"/>
    <property type="match status" value="1"/>
</dbReference>
<dbReference type="InterPro" id="IPR036457">
    <property type="entry name" value="PPM-type-like_dom_sf"/>
</dbReference>
<name>A0A977KZN6_9CYAN</name>
<dbReference type="Pfam" id="PF13672">
    <property type="entry name" value="PP2C_2"/>
    <property type="match status" value="1"/>
</dbReference>
<feature type="compositionally biased region" description="Low complexity" evidence="2">
    <location>
        <begin position="734"/>
        <end position="753"/>
    </location>
</feature>
<dbReference type="PROSITE" id="PS51746">
    <property type="entry name" value="PPM_2"/>
    <property type="match status" value="1"/>
</dbReference>
<feature type="compositionally biased region" description="Pro residues" evidence="2">
    <location>
        <begin position="722"/>
        <end position="733"/>
    </location>
</feature>
<evidence type="ECO:0000256" key="3">
    <source>
        <dbReference type="SAM" id="Phobius"/>
    </source>
</evidence>
<evidence type="ECO:0000259" key="4">
    <source>
        <dbReference type="PROSITE" id="PS51746"/>
    </source>
</evidence>
<organism evidence="5">
    <name type="scientific">Woronichinia naegeliana WA131</name>
    <dbReference type="NCBI Taxonomy" id="2824559"/>
    <lineage>
        <taxon>Bacteria</taxon>
        <taxon>Bacillati</taxon>
        <taxon>Cyanobacteriota</taxon>
        <taxon>Cyanophyceae</taxon>
        <taxon>Synechococcales</taxon>
        <taxon>Coelosphaeriaceae</taxon>
        <taxon>Woronichinia</taxon>
    </lineage>
</organism>
<sequence>MDNATCMTCGIPLVKRYLWAVGDWINAYQMGELIEERYLLQRPHVLLDTLPALKPNHPEEMPNGIKPYLKLFPLRLYIPQVYSYLPSPDPEMNLEIWLLEYGSLPLDAQGELQYPNLLPELSTLWAEASPLQQLIWLWQMARLWQPLQAKGVVSSLLQASLLRVNGLNVQLMELCLDEHRYHTIKELAEVWSPLLSHPQAAIADFCQGVKDNLENGKIPHAESLITLLEKAIAELANHYQYRYQIVTATDTGPNREHNEDFCYPVPIPSPVPEKALPEEEPAITRPVSKLRGRNPIKISFPKDDPPTPESSNLEALTQDPPVEVSMVEDPNNLELSVETVPTEPEVEVLTLENLMIICDGVGGQDGGEIASQLTVKHLVQEIATRLPFAQKSSPTPSEQLPYQQVLQELEQGINQVNDRLNNRNNEEHRTERERMGTTLVMTLAEHQSLYIANVGDSRCYWITENSCQQVTVDDDLACREVRLGYALYREVVQLPRSGALVQAMGMAASDSLYPALQRLLISDRSLFLLCSDGLSDFDRVEQYWQTELVPILTGKVDLLTGRDRLMALANEKNGHDNTTIGLLLCQVEAPETLPTLSYQAVETQVSSRTASNTMNAITAEAKMLTPLPRMPVPHRRLPSVLYTPISLKAGIALIFVGTVSLLGLFGYSFFLWFTARSLEVAPPENVSSTPIPDSSIPATPIPDSSIPATPIPTTPISATPIPATPVPATPIPTTPISATPVPTTPIPDRSIPATPIPASPLPLSPSP</sequence>
<dbReference type="SUPFAM" id="SSF81606">
    <property type="entry name" value="PP2C-like"/>
    <property type="match status" value="1"/>
</dbReference>
<dbReference type="KEGG" id="wna:KA717_09000"/>
<feature type="coiled-coil region" evidence="1">
    <location>
        <begin position="406"/>
        <end position="433"/>
    </location>
</feature>
<dbReference type="AlphaFoldDB" id="A0A977KZN6"/>
<dbReference type="InterPro" id="IPR001932">
    <property type="entry name" value="PPM-type_phosphatase-like_dom"/>
</dbReference>
<evidence type="ECO:0000313" key="5">
    <source>
        <dbReference type="EMBL" id="UXE62822.1"/>
    </source>
</evidence>
<dbReference type="EMBL" id="CP073041">
    <property type="protein sequence ID" value="UXE62822.1"/>
    <property type="molecule type" value="Genomic_DNA"/>
</dbReference>
<keyword evidence="3" id="KW-0472">Membrane</keyword>
<evidence type="ECO:0000256" key="1">
    <source>
        <dbReference type="SAM" id="Coils"/>
    </source>
</evidence>
<feature type="region of interest" description="Disordered" evidence="2">
    <location>
        <begin position="683"/>
        <end position="767"/>
    </location>
</feature>
<feature type="transmembrane region" description="Helical" evidence="3">
    <location>
        <begin position="649"/>
        <end position="673"/>
    </location>
</feature>